<name>A0ABU7QTW1_9FLAO</name>
<dbReference type="PANTHER" id="PTHR44688:SF16">
    <property type="entry name" value="DNA-BINDING TRANSCRIPTIONAL ACTIVATOR DEVR_DOSR"/>
    <property type="match status" value="1"/>
</dbReference>
<dbReference type="InterPro" id="IPR016032">
    <property type="entry name" value="Sig_transdc_resp-reg_C-effctor"/>
</dbReference>
<dbReference type="Pfam" id="PF00196">
    <property type="entry name" value="GerE"/>
    <property type="match status" value="1"/>
</dbReference>
<evidence type="ECO:0000256" key="3">
    <source>
        <dbReference type="ARBA" id="ARBA00023163"/>
    </source>
</evidence>
<keyword evidence="6" id="KW-1185">Reference proteome</keyword>
<keyword evidence="3" id="KW-0804">Transcription</keyword>
<evidence type="ECO:0000259" key="4">
    <source>
        <dbReference type="PROSITE" id="PS50043"/>
    </source>
</evidence>
<evidence type="ECO:0000313" key="6">
    <source>
        <dbReference type="Proteomes" id="UP001350005"/>
    </source>
</evidence>
<protein>
    <submittedName>
        <fullName evidence="5">LuxR C-terminal-related transcriptional regulator</fullName>
    </submittedName>
</protein>
<accession>A0ABU7QTW1</accession>
<dbReference type="PANTHER" id="PTHR44688">
    <property type="entry name" value="DNA-BINDING TRANSCRIPTIONAL ACTIVATOR DEVR_DOSR"/>
    <property type="match status" value="1"/>
</dbReference>
<sequence length="248" mass="28929">MELLFKSEDLEMRYDENRDIFLGSWNNCDSPEKLISGIKEYKIKFDTVVPEKVIWDLTSLNYSIPPDLQNWILDFLDIPACKRGIDYKVAHILSPDIYAGLSVMNMYADGKTTFIPHFFTHENTALEWISTHKIPATNSELNAPQLKIEHLIDQNKGRLILDVDLAELPEYLHEFLKILNNRKFFSEGILYFMQLTPKEKLVLTLVINGKSNKEIADLFCISCETVKTHRKNLIRKLKCRNIAELMRY</sequence>
<proteinExistence type="predicted"/>
<evidence type="ECO:0000256" key="2">
    <source>
        <dbReference type="ARBA" id="ARBA00023125"/>
    </source>
</evidence>
<evidence type="ECO:0000313" key="5">
    <source>
        <dbReference type="EMBL" id="MEE6125966.1"/>
    </source>
</evidence>
<dbReference type="SMART" id="SM00421">
    <property type="entry name" value="HTH_LUXR"/>
    <property type="match status" value="1"/>
</dbReference>
<dbReference type="CDD" id="cd06170">
    <property type="entry name" value="LuxR_C_like"/>
    <property type="match status" value="1"/>
</dbReference>
<dbReference type="RefSeq" id="WP_277622266.1">
    <property type="nucleotide sequence ID" value="NZ_JAKYXJ010000020.1"/>
</dbReference>
<dbReference type="PROSITE" id="PS50043">
    <property type="entry name" value="HTH_LUXR_2"/>
    <property type="match status" value="1"/>
</dbReference>
<dbReference type="PROSITE" id="PS00622">
    <property type="entry name" value="HTH_LUXR_1"/>
    <property type="match status" value="1"/>
</dbReference>
<dbReference type="SUPFAM" id="SSF46894">
    <property type="entry name" value="C-terminal effector domain of the bipartite response regulators"/>
    <property type="match status" value="1"/>
</dbReference>
<dbReference type="InterPro" id="IPR000792">
    <property type="entry name" value="Tscrpt_reg_LuxR_C"/>
</dbReference>
<organism evidence="5 6">
    <name type="scientific">Chryseobacterium arthrosphaerae</name>
    <dbReference type="NCBI Taxonomy" id="651561"/>
    <lineage>
        <taxon>Bacteria</taxon>
        <taxon>Pseudomonadati</taxon>
        <taxon>Bacteroidota</taxon>
        <taxon>Flavobacteriia</taxon>
        <taxon>Flavobacteriales</taxon>
        <taxon>Weeksellaceae</taxon>
        <taxon>Chryseobacterium group</taxon>
        <taxon>Chryseobacterium</taxon>
    </lineage>
</organism>
<dbReference type="EMBL" id="JAZGJU010000002">
    <property type="protein sequence ID" value="MEE6125966.1"/>
    <property type="molecule type" value="Genomic_DNA"/>
</dbReference>
<comment type="caution">
    <text evidence="5">The sequence shown here is derived from an EMBL/GenBank/DDBJ whole genome shotgun (WGS) entry which is preliminary data.</text>
</comment>
<dbReference type="Proteomes" id="UP001350005">
    <property type="component" value="Unassembled WGS sequence"/>
</dbReference>
<evidence type="ECO:0000256" key="1">
    <source>
        <dbReference type="ARBA" id="ARBA00023015"/>
    </source>
</evidence>
<dbReference type="Gene3D" id="1.10.10.10">
    <property type="entry name" value="Winged helix-like DNA-binding domain superfamily/Winged helix DNA-binding domain"/>
    <property type="match status" value="1"/>
</dbReference>
<feature type="domain" description="HTH luxR-type" evidence="4">
    <location>
        <begin position="192"/>
        <end position="248"/>
    </location>
</feature>
<dbReference type="PRINTS" id="PR00038">
    <property type="entry name" value="HTHLUXR"/>
</dbReference>
<keyword evidence="1" id="KW-0805">Transcription regulation</keyword>
<reference evidence="5 6" key="1">
    <citation type="submission" date="2024-01" db="EMBL/GenBank/DDBJ databases">
        <title>Whole genome of Chryseobacterium arthrosphaerae NNCa 2741.</title>
        <authorList>
            <person name="Boriskina E.V."/>
            <person name="Gordinskaya N.A."/>
            <person name="Kropotov V.S."/>
            <person name="Alekseeva A.E."/>
            <person name="Makhova M.A."/>
            <person name="Kryazhev D.V."/>
            <person name="Shkurkina I.S."/>
        </authorList>
    </citation>
    <scope>NUCLEOTIDE SEQUENCE [LARGE SCALE GENOMIC DNA]</scope>
    <source>
        <strain evidence="5 6">NNCa 2741</strain>
    </source>
</reference>
<keyword evidence="2" id="KW-0238">DNA-binding</keyword>
<dbReference type="InterPro" id="IPR036388">
    <property type="entry name" value="WH-like_DNA-bd_sf"/>
</dbReference>
<gene>
    <name evidence="5" type="ORF">V2E39_01045</name>
</gene>